<evidence type="ECO:0000313" key="2">
    <source>
        <dbReference type="EMBL" id="KAK7066881.1"/>
    </source>
</evidence>
<keyword evidence="3" id="KW-1185">Reference proteome</keyword>
<dbReference type="EMBL" id="JAXCGZ010018989">
    <property type="protein sequence ID" value="KAK7066881.1"/>
    <property type="molecule type" value="Genomic_DNA"/>
</dbReference>
<reference evidence="2 3" key="1">
    <citation type="submission" date="2023-11" db="EMBL/GenBank/DDBJ databases">
        <title>Halocaridina rubra genome assembly.</title>
        <authorList>
            <person name="Smith C."/>
        </authorList>
    </citation>
    <scope>NUCLEOTIDE SEQUENCE [LARGE SCALE GENOMIC DNA]</scope>
    <source>
        <strain evidence="2">EP-1</strain>
        <tissue evidence="2">Whole</tissue>
    </source>
</reference>
<evidence type="ECO:0000256" key="1">
    <source>
        <dbReference type="SAM" id="MobiDB-lite"/>
    </source>
</evidence>
<name>A0AAN8WMU2_HALRR</name>
<dbReference type="AlphaFoldDB" id="A0AAN8WMU2"/>
<accession>A0AAN8WMU2</accession>
<organism evidence="2 3">
    <name type="scientific">Halocaridina rubra</name>
    <name type="common">Hawaiian red shrimp</name>
    <dbReference type="NCBI Taxonomy" id="373956"/>
    <lineage>
        <taxon>Eukaryota</taxon>
        <taxon>Metazoa</taxon>
        <taxon>Ecdysozoa</taxon>
        <taxon>Arthropoda</taxon>
        <taxon>Crustacea</taxon>
        <taxon>Multicrustacea</taxon>
        <taxon>Malacostraca</taxon>
        <taxon>Eumalacostraca</taxon>
        <taxon>Eucarida</taxon>
        <taxon>Decapoda</taxon>
        <taxon>Pleocyemata</taxon>
        <taxon>Caridea</taxon>
        <taxon>Atyoidea</taxon>
        <taxon>Atyidae</taxon>
        <taxon>Halocaridina</taxon>
    </lineage>
</organism>
<evidence type="ECO:0000313" key="3">
    <source>
        <dbReference type="Proteomes" id="UP001381693"/>
    </source>
</evidence>
<feature type="region of interest" description="Disordered" evidence="1">
    <location>
        <begin position="50"/>
        <end position="91"/>
    </location>
</feature>
<comment type="caution">
    <text evidence="2">The sequence shown here is derived from an EMBL/GenBank/DDBJ whole genome shotgun (WGS) entry which is preliminary data.</text>
</comment>
<proteinExistence type="predicted"/>
<protein>
    <submittedName>
        <fullName evidence="2">Uncharacterized protein</fullName>
    </submittedName>
</protein>
<sequence length="91" mass="10159">MGFNTIAKWRRKQYESSFRKAEVLLFPSTTISTTTTTAVASACLLGIFATSGAPPTPTPHSHGNKKEMHYTDKSRESEKGQRWKQRNDKGA</sequence>
<gene>
    <name evidence="2" type="ORF">SK128_021494</name>
</gene>
<dbReference type="Proteomes" id="UP001381693">
    <property type="component" value="Unassembled WGS sequence"/>
</dbReference>
<feature type="compositionally biased region" description="Basic and acidic residues" evidence="1">
    <location>
        <begin position="64"/>
        <end position="91"/>
    </location>
</feature>